<organism evidence="1 2">
    <name type="scientific">Scutellospora calospora</name>
    <dbReference type="NCBI Taxonomy" id="85575"/>
    <lineage>
        <taxon>Eukaryota</taxon>
        <taxon>Fungi</taxon>
        <taxon>Fungi incertae sedis</taxon>
        <taxon>Mucoromycota</taxon>
        <taxon>Glomeromycotina</taxon>
        <taxon>Glomeromycetes</taxon>
        <taxon>Diversisporales</taxon>
        <taxon>Gigasporaceae</taxon>
        <taxon>Scutellospora</taxon>
    </lineage>
</organism>
<evidence type="ECO:0000313" key="2">
    <source>
        <dbReference type="Proteomes" id="UP000789860"/>
    </source>
</evidence>
<proteinExistence type="predicted"/>
<gene>
    <name evidence="1" type="ORF">SCALOS_LOCUS8755</name>
</gene>
<comment type="caution">
    <text evidence="1">The sequence shown here is derived from an EMBL/GenBank/DDBJ whole genome shotgun (WGS) entry which is preliminary data.</text>
</comment>
<feature type="non-terminal residue" evidence="1">
    <location>
        <position position="1"/>
    </location>
</feature>
<dbReference type="EMBL" id="CAJVPM010024425">
    <property type="protein sequence ID" value="CAG8653652.1"/>
    <property type="molecule type" value="Genomic_DNA"/>
</dbReference>
<evidence type="ECO:0000313" key="1">
    <source>
        <dbReference type="EMBL" id="CAG8653652.1"/>
    </source>
</evidence>
<dbReference type="Proteomes" id="UP000789860">
    <property type="component" value="Unassembled WGS sequence"/>
</dbReference>
<reference evidence="1" key="1">
    <citation type="submission" date="2021-06" db="EMBL/GenBank/DDBJ databases">
        <authorList>
            <person name="Kallberg Y."/>
            <person name="Tangrot J."/>
            <person name="Rosling A."/>
        </authorList>
    </citation>
    <scope>NUCLEOTIDE SEQUENCE</scope>
    <source>
        <strain evidence="1">AU212A</strain>
    </source>
</reference>
<feature type="non-terminal residue" evidence="1">
    <location>
        <position position="41"/>
    </location>
</feature>
<sequence>SMLLNADPPEGPLVGDIPQEYHKLFCYDYNLREEKYFLGVK</sequence>
<accession>A0ACA9NG33</accession>
<name>A0ACA9NG33_9GLOM</name>
<protein>
    <submittedName>
        <fullName evidence="1">3147_t:CDS:1</fullName>
    </submittedName>
</protein>
<keyword evidence="2" id="KW-1185">Reference proteome</keyword>